<keyword evidence="3" id="KW-1185">Reference proteome</keyword>
<protein>
    <recommendedName>
        <fullName evidence="1">HTH cro/C1-type domain-containing protein</fullName>
    </recommendedName>
</protein>
<dbReference type="STRING" id="641147.HMPREF9021_01931"/>
<dbReference type="OrthoDB" id="7011085at2"/>
<dbReference type="RefSeq" id="WP_002642257.1">
    <property type="nucleotide sequence ID" value="NZ_CP019448.1"/>
</dbReference>
<dbReference type="GO" id="GO:0003677">
    <property type="term" value="F:DNA binding"/>
    <property type="evidence" value="ECO:0007669"/>
    <property type="project" value="InterPro"/>
</dbReference>
<name>V9H5I5_9NEIS</name>
<dbReference type="InterPro" id="IPR010982">
    <property type="entry name" value="Lambda_DNA-bd_dom_sf"/>
</dbReference>
<dbReference type="HOGENOM" id="CLU_066192_23_4_4"/>
<feature type="domain" description="HTH cro/C1-type" evidence="1">
    <location>
        <begin position="11"/>
        <end position="64"/>
    </location>
</feature>
<reference evidence="2 3" key="2">
    <citation type="submission" date="2011-10" db="EMBL/GenBank/DDBJ databases">
        <title>The Genome Sequence of Simonsiella muelleri ATCC 29453.</title>
        <authorList>
            <consortium name="The Broad Institute Genome Sequencing Platform"/>
            <consortium name="The Broad Institute Genome Sequencing Center for Infectious Disease"/>
            <person name="Earl A."/>
            <person name="Ward D."/>
            <person name="Feldgarden M."/>
            <person name="Gevers D."/>
            <person name="Izard J."/>
            <person name="Baranova O.V."/>
            <person name="Blanton J.M."/>
            <person name="Tanner A.C."/>
            <person name="Dewhirst F."/>
            <person name="Young S.K."/>
            <person name="Zeng Q."/>
            <person name="Gargeya S."/>
            <person name="Fitzgerald M."/>
            <person name="Haas B."/>
            <person name="Abouelleil A."/>
            <person name="Alvarado L."/>
            <person name="Arachchi H.M."/>
            <person name="Berlin A."/>
            <person name="Brown A."/>
            <person name="Chapman S.B."/>
            <person name="Chen Z."/>
            <person name="Dunbar C."/>
            <person name="Freedman E."/>
            <person name="Gearin G."/>
            <person name="Goldberg J."/>
            <person name="Griggs A."/>
            <person name="Gujja S."/>
            <person name="Heiman D."/>
            <person name="Howarth C."/>
            <person name="Larson L."/>
            <person name="Lui A."/>
            <person name="MacDonald P.J.P."/>
            <person name="Montmayeur A."/>
            <person name="Murphy C."/>
            <person name="Neiman D."/>
            <person name="Pearson M."/>
            <person name="Priest M."/>
            <person name="Roberts A."/>
            <person name="Saif S."/>
            <person name="Shea T."/>
            <person name="Shenoy N."/>
            <person name="Sisk P."/>
            <person name="Stolte C."/>
            <person name="Sykes S."/>
            <person name="Wortman J."/>
            <person name="Nusbaum C."/>
            <person name="Birren B."/>
        </authorList>
    </citation>
    <scope>NUCLEOTIDE SEQUENCE [LARGE SCALE GENOMIC DNA]</scope>
    <source>
        <strain evidence="2 3">ATCC 29453</strain>
    </source>
</reference>
<accession>V9H5I5</accession>
<dbReference type="PROSITE" id="PS50943">
    <property type="entry name" value="HTH_CROC1"/>
    <property type="match status" value="1"/>
</dbReference>
<dbReference type="Pfam" id="PF01381">
    <property type="entry name" value="HTH_3"/>
    <property type="match status" value="1"/>
</dbReference>
<dbReference type="SMART" id="SM00530">
    <property type="entry name" value="HTH_XRE"/>
    <property type="match status" value="1"/>
</dbReference>
<evidence type="ECO:0000313" key="2">
    <source>
        <dbReference type="EMBL" id="EFG30162.1"/>
    </source>
</evidence>
<dbReference type="KEGG" id="smur:BWP33_08740"/>
<organism evidence="2 3">
    <name type="scientific">Simonsiella muelleri ATCC 29453</name>
    <dbReference type="NCBI Taxonomy" id="641147"/>
    <lineage>
        <taxon>Bacteria</taxon>
        <taxon>Pseudomonadati</taxon>
        <taxon>Pseudomonadota</taxon>
        <taxon>Betaproteobacteria</taxon>
        <taxon>Neisseriales</taxon>
        <taxon>Neisseriaceae</taxon>
        <taxon>Simonsiella</taxon>
    </lineage>
</organism>
<dbReference type="EMBL" id="ADCY02000041">
    <property type="protein sequence ID" value="EFG30162.1"/>
    <property type="molecule type" value="Genomic_DNA"/>
</dbReference>
<dbReference type="Proteomes" id="UP000017813">
    <property type="component" value="Unassembled WGS sequence"/>
</dbReference>
<gene>
    <name evidence="2" type="ORF">HMPREF9021_01931</name>
</gene>
<comment type="caution">
    <text evidence="2">The sequence shown here is derived from an EMBL/GenBank/DDBJ whole genome shotgun (WGS) entry which is preliminary data.</text>
</comment>
<dbReference type="SUPFAM" id="SSF47413">
    <property type="entry name" value="lambda repressor-like DNA-binding domains"/>
    <property type="match status" value="1"/>
</dbReference>
<evidence type="ECO:0000313" key="3">
    <source>
        <dbReference type="Proteomes" id="UP000017813"/>
    </source>
</evidence>
<proteinExistence type="predicted"/>
<dbReference type="AlphaFoldDB" id="V9H5I5"/>
<dbReference type="CDD" id="cd00093">
    <property type="entry name" value="HTH_XRE"/>
    <property type="match status" value="1"/>
</dbReference>
<evidence type="ECO:0000259" key="1">
    <source>
        <dbReference type="PROSITE" id="PS50943"/>
    </source>
</evidence>
<reference evidence="2 3" key="1">
    <citation type="submission" date="2010-03" db="EMBL/GenBank/DDBJ databases">
        <authorList>
            <consortium name="The Broad Institute Genome Sequencing Platform"/>
            <person name="Ward D."/>
            <person name="Earl A."/>
            <person name="Feldgarden M."/>
            <person name="Gevers D."/>
            <person name="Young S."/>
            <person name="Zeng Q."/>
            <person name="Koehrsen M."/>
            <person name="Alvarado L."/>
            <person name="Berlin A.M."/>
            <person name="Borenstein D."/>
            <person name="Chapman S.B."/>
            <person name="Chen Z."/>
            <person name="Engels R."/>
            <person name="Freedman E."/>
            <person name="Gellesch M."/>
            <person name="Goldberg J."/>
            <person name="Griggs A."/>
            <person name="Gujja S."/>
            <person name="Heilman E.R."/>
            <person name="Heiman D.I."/>
            <person name="Hepburn T.A."/>
            <person name="Howarth C."/>
            <person name="Jen D."/>
            <person name="Larson L."/>
            <person name="Mehta T."/>
            <person name="Park D."/>
            <person name="Pearson M."/>
            <person name="Richards J."/>
            <person name="Roberts A."/>
            <person name="Saif S."/>
            <person name="Shea T.D."/>
            <person name="Shenoy N."/>
            <person name="Sisk P."/>
            <person name="Stolte C."/>
            <person name="Sykes S.N."/>
            <person name="Walk T."/>
            <person name="White J."/>
            <person name="Yandava C."/>
            <person name="Izard J."/>
            <person name="Baranova O.V."/>
            <person name="Blanton J.M."/>
            <person name="Tanner A.C."/>
            <person name="Dewhirst F."/>
            <person name="Haas B."/>
            <person name="Nusbaum C."/>
            <person name="Birren B."/>
        </authorList>
    </citation>
    <scope>NUCLEOTIDE SEQUENCE [LARGE SCALE GENOMIC DNA]</scope>
    <source>
        <strain evidence="2 3">ATCC 29453</strain>
    </source>
</reference>
<dbReference type="Gene3D" id="1.10.260.40">
    <property type="entry name" value="lambda repressor-like DNA-binding domains"/>
    <property type="match status" value="1"/>
</dbReference>
<dbReference type="InterPro" id="IPR001387">
    <property type="entry name" value="Cro/C1-type_HTH"/>
</dbReference>
<dbReference type="eggNOG" id="COG1396">
    <property type="taxonomic scope" value="Bacteria"/>
</dbReference>
<sequence length="122" mass="13627">MNNSSDFGNRLKTERKKLGLTQAQAAEKCGVSARMWGDYERNISQPKAEQLFLFKNAGIDIDYVMTGKNNNVETFRQPENSLSNKELELLALFRQASELGQAVILSAARGAEKKEIQTNSSK</sequence>